<feature type="compositionally biased region" description="Low complexity" evidence="1">
    <location>
        <begin position="162"/>
        <end position="172"/>
    </location>
</feature>
<evidence type="ECO:0000313" key="3">
    <source>
        <dbReference type="Proteomes" id="UP001249851"/>
    </source>
</evidence>
<gene>
    <name evidence="2" type="ORF">P5673_018943</name>
</gene>
<reference evidence="2" key="2">
    <citation type="journal article" date="2023" name="Science">
        <title>Genomic signatures of disease resistance in endangered staghorn corals.</title>
        <authorList>
            <person name="Vollmer S.V."/>
            <person name="Selwyn J.D."/>
            <person name="Despard B.A."/>
            <person name="Roesel C.L."/>
        </authorList>
    </citation>
    <scope>NUCLEOTIDE SEQUENCE</scope>
    <source>
        <strain evidence="2">K2</strain>
    </source>
</reference>
<proteinExistence type="predicted"/>
<name>A0AAD9V2H0_ACRCE</name>
<dbReference type="AlphaFoldDB" id="A0AAD9V2H0"/>
<dbReference type="Proteomes" id="UP001249851">
    <property type="component" value="Unassembled WGS sequence"/>
</dbReference>
<evidence type="ECO:0000256" key="1">
    <source>
        <dbReference type="SAM" id="MobiDB-lite"/>
    </source>
</evidence>
<evidence type="ECO:0000313" key="2">
    <source>
        <dbReference type="EMBL" id="KAK2558736.1"/>
    </source>
</evidence>
<accession>A0AAD9V2H0</accession>
<dbReference type="EMBL" id="JARQWQ010000043">
    <property type="protein sequence ID" value="KAK2558736.1"/>
    <property type="molecule type" value="Genomic_DNA"/>
</dbReference>
<sequence length="238" mass="27148">MTLRTEGMFRVYNRDQVVPSALEFKYLSSHSALECAIKSAMGLGFKRKRDKRYEHRDDCQMPLLYTKRKDDHSFIKESSRVKKEAEEMCDFCRVYRKGVKVSGVRQIYKQRPGSLPLYCRKPKATVTLHDQESAPLLQWLDSVKKQKEGKRVERAKGKETGVSTEQSSEASEESVVVVGHRVTKDGVEYLVKGTQEPDSAGMWIPRPRSCSGIHKTAEGFSLLKEVNGTLHASFTRTR</sequence>
<keyword evidence="3" id="KW-1185">Reference proteome</keyword>
<organism evidence="2 3">
    <name type="scientific">Acropora cervicornis</name>
    <name type="common">Staghorn coral</name>
    <dbReference type="NCBI Taxonomy" id="6130"/>
    <lineage>
        <taxon>Eukaryota</taxon>
        <taxon>Metazoa</taxon>
        <taxon>Cnidaria</taxon>
        <taxon>Anthozoa</taxon>
        <taxon>Hexacorallia</taxon>
        <taxon>Scleractinia</taxon>
        <taxon>Astrocoeniina</taxon>
        <taxon>Acroporidae</taxon>
        <taxon>Acropora</taxon>
    </lineage>
</organism>
<protein>
    <submittedName>
        <fullName evidence="2">Uncharacterized protein</fullName>
    </submittedName>
</protein>
<comment type="caution">
    <text evidence="2">The sequence shown here is derived from an EMBL/GenBank/DDBJ whole genome shotgun (WGS) entry which is preliminary data.</text>
</comment>
<reference evidence="2" key="1">
    <citation type="journal article" date="2023" name="G3 (Bethesda)">
        <title>Whole genome assembly and annotation of the endangered Caribbean coral Acropora cervicornis.</title>
        <authorList>
            <person name="Selwyn J.D."/>
            <person name="Vollmer S.V."/>
        </authorList>
    </citation>
    <scope>NUCLEOTIDE SEQUENCE</scope>
    <source>
        <strain evidence="2">K2</strain>
    </source>
</reference>
<feature type="compositionally biased region" description="Basic and acidic residues" evidence="1">
    <location>
        <begin position="150"/>
        <end position="159"/>
    </location>
</feature>
<feature type="region of interest" description="Disordered" evidence="1">
    <location>
        <begin position="150"/>
        <end position="172"/>
    </location>
</feature>